<comment type="cofactor">
    <cofactor evidence="14">
        <name>Zn(2+)</name>
        <dbReference type="ChEBI" id="CHEBI:29105"/>
    </cofactor>
    <text evidence="14">Binds 2 Zn(2+) ions per monomer.</text>
</comment>
<evidence type="ECO:0000259" key="16">
    <source>
        <dbReference type="PROSITE" id="PS50076"/>
    </source>
</evidence>
<evidence type="ECO:0000256" key="1">
    <source>
        <dbReference type="ARBA" id="ARBA00004496"/>
    </source>
</evidence>
<dbReference type="Pfam" id="PF00684">
    <property type="entry name" value="DnaJ_CXXCXGXG"/>
    <property type="match status" value="1"/>
</dbReference>
<dbReference type="InterPro" id="IPR036410">
    <property type="entry name" value="HSP_DnaJ_Cys-rich_dom_sf"/>
</dbReference>
<feature type="domain" description="CR-type" evidence="17">
    <location>
        <begin position="142"/>
        <end position="220"/>
    </location>
</feature>
<sequence>MSADRDYYEVLGVARDADATTIKSAFRKLAMKLHPDQNPGCKVSEDKFKELGEAYAVLSDPEKRAAYDRYGKAAFQGGGPGAGGGFHGAGAADFSDLFNEIFGGGFEEMFSRGRGGGQRNGPARGADLRYDVEITLEQAFRGNEREIVVPRAQACEPCKGSGSEGNAPLETCATCQGAGQVRAQQGMFRMVRTCPACHGRGQSIKTPCRSCGGRGQTQKERTLSVKIPAGVEDGTRIRLSGEGDAGVRGGPAGDLYLFLSVKPHALFEREGPDLYCRAPAPMVKAALGGEMEIATIDGERTKIAIPAGAQTGRRFRVKGKGMTHLRGKDRGDLHVELLVETPVNLTAKQKKLLEEFAKDCSEEAHPQTQGFFDSMKKFFDANSEPPAR</sequence>
<feature type="binding site" evidence="14">
    <location>
        <position position="211"/>
    </location>
    <ligand>
        <name>Zn(2+)</name>
        <dbReference type="ChEBI" id="CHEBI:29105"/>
        <label>1</label>
    </ligand>
</feature>
<dbReference type="CDD" id="cd10747">
    <property type="entry name" value="DnaJ_C"/>
    <property type="match status" value="1"/>
</dbReference>
<feature type="repeat" description="CXXCXGXG motif" evidence="14">
    <location>
        <begin position="155"/>
        <end position="162"/>
    </location>
</feature>
<dbReference type="FunFam" id="2.10.230.10:FF:000002">
    <property type="entry name" value="Molecular chaperone DnaJ"/>
    <property type="match status" value="1"/>
</dbReference>
<dbReference type="FunFam" id="1.10.287.110:FF:000034">
    <property type="entry name" value="Chaperone protein DnaJ"/>
    <property type="match status" value="1"/>
</dbReference>
<dbReference type="SUPFAM" id="SSF49493">
    <property type="entry name" value="HSP40/DnaJ peptide-binding domain"/>
    <property type="match status" value="2"/>
</dbReference>
<dbReference type="InterPro" id="IPR018253">
    <property type="entry name" value="DnaJ_domain_CS"/>
</dbReference>
<dbReference type="InterPro" id="IPR001623">
    <property type="entry name" value="DnaJ_domain"/>
</dbReference>
<evidence type="ECO:0000256" key="10">
    <source>
        <dbReference type="ARBA" id="ARBA00023186"/>
    </source>
</evidence>
<evidence type="ECO:0000313" key="18">
    <source>
        <dbReference type="EMBL" id="ANP46275.1"/>
    </source>
</evidence>
<dbReference type="PRINTS" id="PR00625">
    <property type="entry name" value="JDOMAIN"/>
</dbReference>
<dbReference type="InterPro" id="IPR036869">
    <property type="entry name" value="J_dom_sf"/>
</dbReference>
<keyword evidence="4 14" id="KW-0235">DNA replication</keyword>
<dbReference type="Pfam" id="PF01556">
    <property type="entry name" value="DnaJ_C"/>
    <property type="match status" value="1"/>
</dbReference>
<keyword evidence="9 14" id="KW-0346">Stress response</keyword>
<dbReference type="GO" id="GO:0006260">
    <property type="term" value="P:DNA replication"/>
    <property type="evidence" value="ECO:0007669"/>
    <property type="project" value="UniProtKB-KW"/>
</dbReference>
<evidence type="ECO:0000313" key="19">
    <source>
        <dbReference type="Proteomes" id="UP000092498"/>
    </source>
</evidence>
<evidence type="ECO:0000256" key="6">
    <source>
        <dbReference type="ARBA" id="ARBA00022737"/>
    </source>
</evidence>
<dbReference type="PROSITE" id="PS50076">
    <property type="entry name" value="DNAJ_2"/>
    <property type="match status" value="1"/>
</dbReference>
<dbReference type="STRING" id="1759059.ATE48_10285"/>
<keyword evidence="7 14" id="KW-0863">Zinc-finger</keyword>
<dbReference type="PANTHER" id="PTHR43096">
    <property type="entry name" value="DNAJ HOMOLOG 1, MITOCHONDRIAL-RELATED"/>
    <property type="match status" value="1"/>
</dbReference>
<comment type="function">
    <text evidence="11 14">Participates actively in the response to hyperosmotic and heat shock by preventing the aggregation of stress-denatured proteins and by disaggregating proteins, also in an autonomous, DnaK-independent fashion. Unfolded proteins bind initially to DnaJ; upon interaction with the DnaJ-bound protein, DnaK hydrolyzes its bound ATP, resulting in the formation of a stable complex. GrpE releases ADP from DnaK; ATP binding to DnaK triggers the release of the substrate protein, thus completing the reaction cycle. Several rounds of ATP-dependent interactions between DnaJ, DnaK and GrpE are required for fully efficient folding. Also involved, together with DnaK and GrpE, in the DNA replication of plasmids through activation of initiation proteins.</text>
</comment>
<feature type="domain" description="J" evidence="16">
    <location>
        <begin position="6"/>
        <end position="71"/>
    </location>
</feature>
<gene>
    <name evidence="14" type="primary">dnaJ</name>
    <name evidence="18" type="ORF">ATE48_10285</name>
</gene>
<feature type="binding site" evidence="14">
    <location>
        <position position="194"/>
    </location>
    <ligand>
        <name>Zn(2+)</name>
        <dbReference type="ChEBI" id="CHEBI:29105"/>
        <label>2</label>
    </ligand>
</feature>
<dbReference type="GO" id="GO:0008270">
    <property type="term" value="F:zinc ion binding"/>
    <property type="evidence" value="ECO:0007669"/>
    <property type="project" value="UniProtKB-UniRule"/>
</dbReference>
<evidence type="ECO:0000256" key="4">
    <source>
        <dbReference type="ARBA" id="ARBA00022705"/>
    </source>
</evidence>
<dbReference type="InterPro" id="IPR012724">
    <property type="entry name" value="DnaJ"/>
</dbReference>
<evidence type="ECO:0000256" key="2">
    <source>
        <dbReference type="ARBA" id="ARBA00011738"/>
    </source>
</evidence>
<dbReference type="RefSeq" id="WP_066771023.1">
    <property type="nucleotide sequence ID" value="NZ_CP013244.1"/>
</dbReference>
<dbReference type="EMBL" id="CP013244">
    <property type="protein sequence ID" value="ANP46275.1"/>
    <property type="molecule type" value="Genomic_DNA"/>
</dbReference>
<dbReference type="NCBIfam" id="NF008035">
    <property type="entry name" value="PRK10767.1"/>
    <property type="match status" value="1"/>
</dbReference>
<dbReference type="InterPro" id="IPR008971">
    <property type="entry name" value="HSP40/DnaJ_pept-bd"/>
</dbReference>
<dbReference type="Proteomes" id="UP000092498">
    <property type="component" value="Chromosome"/>
</dbReference>
<evidence type="ECO:0000256" key="15">
    <source>
        <dbReference type="PROSITE-ProRule" id="PRU00546"/>
    </source>
</evidence>
<feature type="binding site" evidence="14">
    <location>
        <position position="175"/>
    </location>
    <ligand>
        <name>Zn(2+)</name>
        <dbReference type="ChEBI" id="CHEBI:29105"/>
        <label>2</label>
    </ligand>
</feature>
<dbReference type="InterPro" id="IPR001305">
    <property type="entry name" value="HSP_DnaJ_Cys-rich_dom"/>
</dbReference>
<comment type="domain">
    <text evidence="14">The J domain is necessary and sufficient to stimulate DnaK ATPase activity. Zinc center 1 plays an important role in the autonomous, DnaK-independent chaperone activity of DnaJ. Zinc center 2 is essential for interaction with DnaK and for DnaJ activity.</text>
</comment>
<dbReference type="GO" id="GO:0005524">
    <property type="term" value="F:ATP binding"/>
    <property type="evidence" value="ECO:0007669"/>
    <property type="project" value="InterPro"/>
</dbReference>
<evidence type="ECO:0000256" key="13">
    <source>
        <dbReference type="ARBA" id="ARBA00067609"/>
    </source>
</evidence>
<dbReference type="InParanoid" id="A0A1B1AI93"/>
<organism evidence="18 19">
    <name type="scientific">Candidatus Viadribacter manganicus</name>
    <dbReference type="NCBI Taxonomy" id="1759059"/>
    <lineage>
        <taxon>Bacteria</taxon>
        <taxon>Pseudomonadati</taxon>
        <taxon>Pseudomonadota</taxon>
        <taxon>Alphaproteobacteria</taxon>
        <taxon>Hyphomonadales</taxon>
        <taxon>Hyphomonadaceae</taxon>
        <taxon>Candidatus Viadribacter</taxon>
    </lineage>
</organism>
<accession>A0A1B1AI93</accession>
<dbReference type="Gene3D" id="2.10.230.10">
    <property type="entry name" value="Heat shock protein DnaJ, cysteine-rich domain"/>
    <property type="match status" value="1"/>
</dbReference>
<feature type="binding site" evidence="14">
    <location>
        <position position="208"/>
    </location>
    <ligand>
        <name>Zn(2+)</name>
        <dbReference type="ChEBI" id="CHEBI:29105"/>
        <label>1</label>
    </ligand>
</feature>
<dbReference type="NCBIfam" id="TIGR02349">
    <property type="entry name" value="DnaJ_bact"/>
    <property type="match status" value="1"/>
</dbReference>
<evidence type="ECO:0000256" key="8">
    <source>
        <dbReference type="ARBA" id="ARBA00022833"/>
    </source>
</evidence>
<dbReference type="Gene3D" id="1.10.287.110">
    <property type="entry name" value="DnaJ domain"/>
    <property type="match status" value="1"/>
</dbReference>
<evidence type="ECO:0000256" key="11">
    <source>
        <dbReference type="ARBA" id="ARBA00053423"/>
    </source>
</evidence>
<comment type="similarity">
    <text evidence="12 14">Belongs to the DnaJ family.</text>
</comment>
<feature type="repeat" description="CXXCXGXG motif" evidence="14">
    <location>
        <begin position="172"/>
        <end position="179"/>
    </location>
</feature>
<keyword evidence="6 14" id="KW-0677">Repeat</keyword>
<feature type="binding site" evidence="14">
    <location>
        <position position="197"/>
    </location>
    <ligand>
        <name>Zn(2+)</name>
        <dbReference type="ChEBI" id="CHEBI:29105"/>
        <label>2</label>
    </ligand>
</feature>
<evidence type="ECO:0000256" key="3">
    <source>
        <dbReference type="ARBA" id="ARBA00022490"/>
    </source>
</evidence>
<keyword evidence="10 14" id="KW-0143">Chaperone</keyword>
<dbReference type="CDD" id="cd06257">
    <property type="entry name" value="DnaJ"/>
    <property type="match status" value="1"/>
</dbReference>
<protein>
    <recommendedName>
        <fullName evidence="13 14">Chaperone protein DnaJ</fullName>
    </recommendedName>
</protein>
<reference evidence="18 19" key="1">
    <citation type="submission" date="2015-11" db="EMBL/GenBank/DDBJ databases">
        <title>Whole-Genome Sequence of Candidatus Oderbacter manganicum from the National Park Lower Oder Valley, Germany.</title>
        <authorList>
            <person name="Braun B."/>
            <person name="Liere K."/>
            <person name="Szewzyk U."/>
        </authorList>
    </citation>
    <scope>NUCLEOTIDE SEQUENCE [LARGE SCALE GENOMIC DNA]</scope>
    <source>
        <strain evidence="18 19">OTSz_A_272</strain>
    </source>
</reference>
<dbReference type="KEGG" id="cbot:ATE48_10285"/>
<dbReference type="FunCoup" id="A0A1B1AI93">
    <property type="interactions" value="623"/>
</dbReference>
<dbReference type="Pfam" id="PF00226">
    <property type="entry name" value="DnaJ"/>
    <property type="match status" value="1"/>
</dbReference>
<keyword evidence="8 14" id="KW-0862">Zinc</keyword>
<keyword evidence="19" id="KW-1185">Reference proteome</keyword>
<dbReference type="GO" id="GO:0031072">
    <property type="term" value="F:heat shock protein binding"/>
    <property type="evidence" value="ECO:0007669"/>
    <property type="project" value="InterPro"/>
</dbReference>
<dbReference type="GO" id="GO:0005737">
    <property type="term" value="C:cytoplasm"/>
    <property type="evidence" value="ECO:0007669"/>
    <property type="project" value="UniProtKB-SubCell"/>
</dbReference>
<dbReference type="GO" id="GO:0042026">
    <property type="term" value="P:protein refolding"/>
    <property type="evidence" value="ECO:0007669"/>
    <property type="project" value="TreeGrafter"/>
</dbReference>
<feature type="binding site" evidence="14">
    <location>
        <position position="155"/>
    </location>
    <ligand>
        <name>Zn(2+)</name>
        <dbReference type="ChEBI" id="CHEBI:29105"/>
        <label>1</label>
    </ligand>
</feature>
<proteinExistence type="inferred from homology"/>
<evidence type="ECO:0000256" key="9">
    <source>
        <dbReference type="ARBA" id="ARBA00023016"/>
    </source>
</evidence>
<keyword evidence="5 14" id="KW-0479">Metal-binding</keyword>
<keyword evidence="3 14" id="KW-0963">Cytoplasm</keyword>
<dbReference type="PROSITE" id="PS00636">
    <property type="entry name" value="DNAJ_1"/>
    <property type="match status" value="1"/>
</dbReference>
<dbReference type="SUPFAM" id="SSF57938">
    <property type="entry name" value="DnaJ/Hsp40 cysteine-rich domain"/>
    <property type="match status" value="1"/>
</dbReference>
<evidence type="ECO:0000256" key="12">
    <source>
        <dbReference type="ARBA" id="ARBA00061004"/>
    </source>
</evidence>
<dbReference type="Gene3D" id="2.60.260.20">
    <property type="entry name" value="Urease metallochaperone UreE, N-terminal domain"/>
    <property type="match status" value="2"/>
</dbReference>
<evidence type="ECO:0000256" key="14">
    <source>
        <dbReference type="HAMAP-Rule" id="MF_01152"/>
    </source>
</evidence>
<comment type="subunit">
    <text evidence="2 14">Homodimer.</text>
</comment>
<dbReference type="OrthoDB" id="9779889at2"/>
<feature type="binding site" evidence="14">
    <location>
        <position position="172"/>
    </location>
    <ligand>
        <name>Zn(2+)</name>
        <dbReference type="ChEBI" id="CHEBI:29105"/>
        <label>2</label>
    </ligand>
</feature>
<feature type="repeat" description="CXXCXGXG motif" evidence="14">
    <location>
        <begin position="194"/>
        <end position="201"/>
    </location>
</feature>
<feature type="repeat" description="CXXCXGXG motif" evidence="14">
    <location>
        <begin position="208"/>
        <end position="215"/>
    </location>
</feature>
<name>A0A1B1AI93_9PROT</name>
<dbReference type="SMART" id="SM00271">
    <property type="entry name" value="DnaJ"/>
    <property type="match status" value="1"/>
</dbReference>
<dbReference type="GO" id="GO:0051082">
    <property type="term" value="F:unfolded protein binding"/>
    <property type="evidence" value="ECO:0007669"/>
    <property type="project" value="UniProtKB-UniRule"/>
</dbReference>
<dbReference type="InterPro" id="IPR002939">
    <property type="entry name" value="DnaJ_C"/>
</dbReference>
<dbReference type="CDD" id="cd10719">
    <property type="entry name" value="DnaJ_zf"/>
    <property type="match status" value="1"/>
</dbReference>
<dbReference type="PANTHER" id="PTHR43096:SF48">
    <property type="entry name" value="CHAPERONE PROTEIN DNAJ"/>
    <property type="match status" value="1"/>
</dbReference>
<dbReference type="SUPFAM" id="SSF46565">
    <property type="entry name" value="Chaperone J-domain"/>
    <property type="match status" value="1"/>
</dbReference>
<evidence type="ECO:0000256" key="5">
    <source>
        <dbReference type="ARBA" id="ARBA00022723"/>
    </source>
</evidence>
<evidence type="ECO:0000259" key="17">
    <source>
        <dbReference type="PROSITE" id="PS51188"/>
    </source>
</evidence>
<dbReference type="AlphaFoldDB" id="A0A1B1AI93"/>
<evidence type="ECO:0000256" key="7">
    <source>
        <dbReference type="ARBA" id="ARBA00022771"/>
    </source>
</evidence>
<dbReference type="GO" id="GO:0009408">
    <property type="term" value="P:response to heat"/>
    <property type="evidence" value="ECO:0007669"/>
    <property type="project" value="InterPro"/>
</dbReference>
<comment type="subcellular location">
    <subcellularLocation>
        <location evidence="1 14">Cytoplasm</location>
    </subcellularLocation>
</comment>
<feature type="zinc finger region" description="CR-type" evidence="15">
    <location>
        <begin position="142"/>
        <end position="220"/>
    </location>
</feature>
<dbReference type="PROSITE" id="PS51188">
    <property type="entry name" value="ZF_CR"/>
    <property type="match status" value="1"/>
</dbReference>
<dbReference type="HAMAP" id="MF_01152">
    <property type="entry name" value="DnaJ"/>
    <property type="match status" value="1"/>
</dbReference>
<dbReference type="FunFam" id="2.60.260.20:FF:000004">
    <property type="entry name" value="Molecular chaperone DnaJ"/>
    <property type="match status" value="1"/>
</dbReference>
<feature type="binding site" evidence="14">
    <location>
        <position position="158"/>
    </location>
    <ligand>
        <name>Zn(2+)</name>
        <dbReference type="ChEBI" id="CHEBI:29105"/>
        <label>1</label>
    </ligand>
</feature>